<dbReference type="EMBL" id="CP017174">
    <property type="protein sequence ID" value="QDE69803.1"/>
    <property type="molecule type" value="Genomic_DNA"/>
</dbReference>
<proteinExistence type="predicted"/>
<reference evidence="1 4" key="1">
    <citation type="journal article" date="2019" name="Science">
        <title>Social genes are selection hotspots in kin groups of a soil microbe.</title>
        <authorList>
            <person name="Wielgoss S."/>
            <person name="Wolfensberger R."/>
            <person name="Sun L."/>
            <person name="Fiegna F."/>
            <person name="Velicer G.J."/>
        </authorList>
    </citation>
    <scope>NUCLEOTIDE SEQUENCE [LARGE SCALE GENOMIC DNA]</scope>
    <source>
        <strain evidence="1 4">MC3.5.9c15</strain>
    </source>
</reference>
<dbReference type="AlphaFoldDB" id="A0A4Y6BBT9"/>
<dbReference type="InterPro" id="IPR038556">
    <property type="entry name" value="TAC_Gp13-like_sf"/>
</dbReference>
<organism evidence="1 4">
    <name type="scientific">Myxococcus xanthus</name>
    <dbReference type="NCBI Taxonomy" id="34"/>
    <lineage>
        <taxon>Bacteria</taxon>
        <taxon>Pseudomonadati</taxon>
        <taxon>Myxococcota</taxon>
        <taxon>Myxococcia</taxon>
        <taxon>Myxococcales</taxon>
        <taxon>Cystobacterineae</taxon>
        <taxon>Myxococcaceae</taxon>
        <taxon>Myxococcus</taxon>
    </lineage>
</organism>
<evidence type="ECO:0000313" key="3">
    <source>
        <dbReference type="EMBL" id="QDE69837.1"/>
    </source>
</evidence>
<evidence type="ECO:0000313" key="1">
    <source>
        <dbReference type="EMBL" id="QDE69455.1"/>
    </source>
</evidence>
<dbReference type="RefSeq" id="WP_140793746.1">
    <property type="nucleotide sequence ID" value="NZ_CP017170.1"/>
</dbReference>
<sequence length="117" mass="13165">MSNKHKLLAKNRRVLKSVEVDGVKVNIIKPTMGDRLRLIEQAREAGEMTEKNEPTGDRAGARMLGRIAVCVLHDAETGRPMFSVNDIDELLDESWLEDLATDLTDVFNVSEEKMRGK</sequence>
<dbReference type="EMBL" id="CP017174">
    <property type="protein sequence ID" value="QDE69837.1"/>
    <property type="molecule type" value="Genomic_DNA"/>
</dbReference>
<dbReference type="EMBL" id="CP017174">
    <property type="protein sequence ID" value="QDE69455.1"/>
    <property type="molecule type" value="Genomic_DNA"/>
</dbReference>
<dbReference type="Proteomes" id="UP000320179">
    <property type="component" value="Chromosome"/>
</dbReference>
<accession>A0A4Y6BBT9</accession>
<protein>
    <submittedName>
        <fullName evidence="1">Phage tail protein</fullName>
    </submittedName>
</protein>
<evidence type="ECO:0000313" key="4">
    <source>
        <dbReference type="Proteomes" id="UP000320179"/>
    </source>
</evidence>
<dbReference type="Gene3D" id="3.30.2220.20">
    <property type="entry name" value="Phage tail assembly chaperone gp13-like"/>
    <property type="match status" value="1"/>
</dbReference>
<evidence type="ECO:0000313" key="2">
    <source>
        <dbReference type="EMBL" id="QDE69803.1"/>
    </source>
</evidence>
<name>A0A4Y6BBT9_MYXXA</name>
<gene>
    <name evidence="1" type="ORF">BHS09_22100</name>
    <name evidence="2" type="ORF">BHS09_24045</name>
    <name evidence="3" type="ORF">BHS09_24235</name>
</gene>